<feature type="region of interest" description="Disordered" evidence="1">
    <location>
        <begin position="124"/>
        <end position="216"/>
    </location>
</feature>
<accession>A0A388JQL3</accession>
<name>A0A388JQL3_CHABU</name>
<feature type="compositionally biased region" description="Basic and acidic residues" evidence="1">
    <location>
        <begin position="156"/>
        <end position="175"/>
    </location>
</feature>
<feature type="compositionally biased region" description="Basic residues" evidence="1">
    <location>
        <begin position="577"/>
        <end position="586"/>
    </location>
</feature>
<dbReference type="Proteomes" id="UP000265515">
    <property type="component" value="Unassembled WGS sequence"/>
</dbReference>
<evidence type="ECO:0000313" key="2">
    <source>
        <dbReference type="EMBL" id="GBG60071.1"/>
    </source>
</evidence>
<dbReference type="GO" id="GO:0031146">
    <property type="term" value="P:SCF-dependent proteasomal ubiquitin-dependent protein catabolic process"/>
    <property type="evidence" value="ECO:0007669"/>
    <property type="project" value="TreeGrafter"/>
</dbReference>
<dbReference type="InterPro" id="IPR032675">
    <property type="entry name" value="LRR_dom_sf"/>
</dbReference>
<proteinExistence type="predicted"/>
<evidence type="ECO:0000256" key="1">
    <source>
        <dbReference type="SAM" id="MobiDB-lite"/>
    </source>
</evidence>
<dbReference type="SUPFAM" id="SSF52047">
    <property type="entry name" value="RNI-like"/>
    <property type="match status" value="1"/>
</dbReference>
<feature type="compositionally biased region" description="Acidic residues" evidence="1">
    <location>
        <begin position="612"/>
        <end position="642"/>
    </location>
</feature>
<evidence type="ECO:0000313" key="3">
    <source>
        <dbReference type="Proteomes" id="UP000265515"/>
    </source>
</evidence>
<dbReference type="AlphaFoldDB" id="A0A388JQL3"/>
<dbReference type="PANTHER" id="PTHR13318">
    <property type="entry name" value="PARTNER OF PAIRED, ISOFORM B-RELATED"/>
    <property type="match status" value="1"/>
</dbReference>
<feature type="compositionally biased region" description="Basic and acidic residues" evidence="1">
    <location>
        <begin position="194"/>
        <end position="203"/>
    </location>
</feature>
<protein>
    <recommendedName>
        <fullName evidence="4">F-box domain-containing protein</fullName>
    </recommendedName>
</protein>
<dbReference type="Gene3D" id="3.80.10.10">
    <property type="entry name" value="Ribonuclease Inhibitor"/>
    <property type="match status" value="1"/>
</dbReference>
<reference evidence="2 3" key="1">
    <citation type="journal article" date="2018" name="Cell">
        <title>The Chara Genome: Secondary Complexity and Implications for Plant Terrestrialization.</title>
        <authorList>
            <person name="Nishiyama T."/>
            <person name="Sakayama H."/>
            <person name="Vries J.D."/>
            <person name="Buschmann H."/>
            <person name="Saint-Marcoux D."/>
            <person name="Ullrich K.K."/>
            <person name="Haas F.B."/>
            <person name="Vanderstraeten L."/>
            <person name="Becker D."/>
            <person name="Lang D."/>
            <person name="Vosolsobe S."/>
            <person name="Rombauts S."/>
            <person name="Wilhelmsson P.K.I."/>
            <person name="Janitza P."/>
            <person name="Kern R."/>
            <person name="Heyl A."/>
            <person name="Rumpler F."/>
            <person name="Villalobos L.I.A.C."/>
            <person name="Clay J.M."/>
            <person name="Skokan R."/>
            <person name="Toyoda A."/>
            <person name="Suzuki Y."/>
            <person name="Kagoshima H."/>
            <person name="Schijlen E."/>
            <person name="Tajeshwar N."/>
            <person name="Catarino B."/>
            <person name="Hetherington A.J."/>
            <person name="Saltykova A."/>
            <person name="Bonnot C."/>
            <person name="Breuninger H."/>
            <person name="Symeonidi A."/>
            <person name="Radhakrishnan G.V."/>
            <person name="Van Nieuwerburgh F."/>
            <person name="Deforce D."/>
            <person name="Chang C."/>
            <person name="Karol K.G."/>
            <person name="Hedrich R."/>
            <person name="Ulvskov P."/>
            <person name="Glockner G."/>
            <person name="Delwiche C.F."/>
            <person name="Petrasek J."/>
            <person name="Van de Peer Y."/>
            <person name="Friml J."/>
            <person name="Beilby M."/>
            <person name="Dolan L."/>
            <person name="Kohara Y."/>
            <person name="Sugano S."/>
            <person name="Fujiyama A."/>
            <person name="Delaux P.-M."/>
            <person name="Quint M."/>
            <person name="TheiBen G."/>
            <person name="Hagemann M."/>
            <person name="Harholt J."/>
            <person name="Dunand C."/>
            <person name="Zachgo S."/>
            <person name="Langdale J."/>
            <person name="Maumus F."/>
            <person name="Straeten D.V.D."/>
            <person name="Gould S.B."/>
            <person name="Rensing S.A."/>
        </authorList>
    </citation>
    <scope>NUCLEOTIDE SEQUENCE [LARGE SCALE GENOMIC DNA]</scope>
    <source>
        <strain evidence="2 3">S276</strain>
    </source>
</reference>
<feature type="region of interest" description="Disordered" evidence="1">
    <location>
        <begin position="552"/>
        <end position="642"/>
    </location>
</feature>
<keyword evidence="3" id="KW-1185">Reference proteome</keyword>
<gene>
    <name evidence="2" type="ORF">CBR_g402</name>
</gene>
<dbReference type="Gramene" id="GBG60071">
    <property type="protein sequence ID" value="GBG60071"/>
    <property type="gene ID" value="CBR_g402"/>
</dbReference>
<comment type="caution">
    <text evidence="2">The sequence shown here is derived from an EMBL/GenBank/DDBJ whole genome shotgun (WGS) entry which is preliminary data.</text>
</comment>
<evidence type="ECO:0008006" key="4">
    <source>
        <dbReference type="Google" id="ProtNLM"/>
    </source>
</evidence>
<dbReference type="GO" id="GO:0019005">
    <property type="term" value="C:SCF ubiquitin ligase complex"/>
    <property type="evidence" value="ECO:0007669"/>
    <property type="project" value="TreeGrafter"/>
</dbReference>
<dbReference type="EMBL" id="BFEA01000008">
    <property type="protein sequence ID" value="GBG60071.1"/>
    <property type="molecule type" value="Genomic_DNA"/>
</dbReference>
<sequence>MEAVIAVCAGQTRLKRLELWSVFGRRRRRWVNRLLKSCPQLEHLKIGNVPPPASFILSTSCVPPPVYHSPPHGAHSSLELGVDVDSHAQLRSIVDIFPIAWANPTPPSLYHPLPRPLPPPCPPLLPELVSSNSPREEGHDYSGNCSDAAGAGNEVEGERPRDEGLWEGERPRDEASGPSYGGGEGGGGDEEVETERQAQRDGYGEDEDPVPTDKFFSIWLPPDRDCCLAPTVFPPDSEERGVEGDAQGVEGREDQEEEDESGGSSSTYGDWLTLSHPILDELSIVSIAKNCPRLKTLHLSANNLSANNKWHRNCCFTERSMTALVHGCTALTDLSLTTGAANFYMRDSHSAVRVLSGCNQLRNLSLCGFWPAASDALQDGSCPLLSSLSLAESSLLKGDQDSQSLSPSFFCFQSTRRRTLTSLCVTDSLYFDDEQLDVSGTRVSDWGIIAAVRACTNLQTLVASRCKYVTDSSVRVVAAEAGRQLRELCLDETGVTHYALSFLARGTRTLGLVKLLLYGSQPRTSRGTVSGGGLVGGSRRIRFLNIPTVVSLDGHHPRPRSIQPMKVPFSGTVPRPVQKRSTRQHHHPLEEEVAVAAQQRSSPPRTDGVIKEEEEEEEEKEEDEEEKKEEEEEEKEEKEVEE</sequence>
<feature type="region of interest" description="Disordered" evidence="1">
    <location>
        <begin position="229"/>
        <end position="269"/>
    </location>
</feature>
<organism evidence="2 3">
    <name type="scientific">Chara braunii</name>
    <name type="common">Braun's stonewort</name>
    <dbReference type="NCBI Taxonomy" id="69332"/>
    <lineage>
        <taxon>Eukaryota</taxon>
        <taxon>Viridiplantae</taxon>
        <taxon>Streptophyta</taxon>
        <taxon>Charophyceae</taxon>
        <taxon>Charales</taxon>
        <taxon>Characeae</taxon>
        <taxon>Chara</taxon>
    </lineage>
</organism>